<dbReference type="CDD" id="cd00173">
    <property type="entry name" value="SH2"/>
    <property type="match status" value="1"/>
</dbReference>
<evidence type="ECO:0000256" key="1">
    <source>
        <dbReference type="PROSITE-ProRule" id="PRU00191"/>
    </source>
</evidence>
<feature type="region of interest" description="Disordered" evidence="2">
    <location>
        <begin position="1"/>
        <end position="69"/>
    </location>
</feature>
<dbReference type="PROSITE" id="PS50001">
    <property type="entry name" value="SH2"/>
    <property type="match status" value="1"/>
</dbReference>
<sequence>MNESEGEGAEGTVCNVKDVPGAAATAHDGESEAETTDNIENELRDILGSSPKEPYQYSDSEYVPDHRSRSSSLNLQHILEDLSNEEDQSTNKVSILFPEYVKHATEDFYKDISRKSVENLLRTRQNGTFVIRPSQNSILGTISVVQDSKVFHLNIRRREDGFIALGKLIRVFISVMEGVGIMKKKRKIYSDESGKRECSKKRKSNGESYINRSQIEVMAKEFCIVSSCCLDSCCSNIDADCQLQLYDTFYSQSKSLQDAHLASCMSRHTKRKLVSMCGLM</sequence>
<evidence type="ECO:0000256" key="2">
    <source>
        <dbReference type="SAM" id="MobiDB-lite"/>
    </source>
</evidence>
<dbReference type="Proteomes" id="UP001153709">
    <property type="component" value="Chromosome 2"/>
</dbReference>
<keyword evidence="1" id="KW-0727">SH2 domain</keyword>
<dbReference type="EMBL" id="OU898277">
    <property type="protein sequence ID" value="CAG9829011.1"/>
    <property type="molecule type" value="Genomic_DNA"/>
</dbReference>
<reference evidence="4" key="1">
    <citation type="submission" date="2022-01" db="EMBL/GenBank/DDBJ databases">
        <authorList>
            <person name="King R."/>
        </authorList>
    </citation>
    <scope>NUCLEOTIDE SEQUENCE</scope>
</reference>
<evidence type="ECO:0000259" key="3">
    <source>
        <dbReference type="PROSITE" id="PS50001"/>
    </source>
</evidence>
<dbReference type="AlphaFoldDB" id="A0A9N9X8J4"/>
<dbReference type="SUPFAM" id="SSF55550">
    <property type="entry name" value="SH2 domain"/>
    <property type="match status" value="1"/>
</dbReference>
<dbReference type="Gene3D" id="3.30.505.10">
    <property type="entry name" value="SH2 domain"/>
    <property type="match status" value="1"/>
</dbReference>
<protein>
    <recommendedName>
        <fullName evidence="3">SH2 domain-containing protein</fullName>
    </recommendedName>
</protein>
<feature type="compositionally biased region" description="Acidic residues" evidence="2">
    <location>
        <begin position="31"/>
        <end position="40"/>
    </location>
</feature>
<feature type="domain" description="SH2" evidence="3">
    <location>
        <begin position="107"/>
        <end position="179"/>
    </location>
</feature>
<gene>
    <name evidence="4" type="ORF">DIABBA_LOCUS2879</name>
</gene>
<dbReference type="Pfam" id="PF00017">
    <property type="entry name" value="SH2"/>
    <property type="match status" value="1"/>
</dbReference>
<name>A0A9N9X8J4_DIABA</name>
<dbReference type="OrthoDB" id="10044490at2759"/>
<dbReference type="InterPro" id="IPR000980">
    <property type="entry name" value="SH2"/>
</dbReference>
<accession>A0A9N9X8J4</accession>
<proteinExistence type="predicted"/>
<keyword evidence="5" id="KW-1185">Reference proteome</keyword>
<organism evidence="4 5">
    <name type="scientific">Diabrotica balteata</name>
    <name type="common">Banded cucumber beetle</name>
    <dbReference type="NCBI Taxonomy" id="107213"/>
    <lineage>
        <taxon>Eukaryota</taxon>
        <taxon>Metazoa</taxon>
        <taxon>Ecdysozoa</taxon>
        <taxon>Arthropoda</taxon>
        <taxon>Hexapoda</taxon>
        <taxon>Insecta</taxon>
        <taxon>Pterygota</taxon>
        <taxon>Neoptera</taxon>
        <taxon>Endopterygota</taxon>
        <taxon>Coleoptera</taxon>
        <taxon>Polyphaga</taxon>
        <taxon>Cucujiformia</taxon>
        <taxon>Chrysomeloidea</taxon>
        <taxon>Chrysomelidae</taxon>
        <taxon>Galerucinae</taxon>
        <taxon>Diabroticina</taxon>
        <taxon>Diabroticites</taxon>
        <taxon>Diabrotica</taxon>
    </lineage>
</organism>
<evidence type="ECO:0000313" key="4">
    <source>
        <dbReference type="EMBL" id="CAG9829011.1"/>
    </source>
</evidence>
<dbReference type="SMART" id="SM00252">
    <property type="entry name" value="SH2"/>
    <property type="match status" value="1"/>
</dbReference>
<evidence type="ECO:0000313" key="5">
    <source>
        <dbReference type="Proteomes" id="UP001153709"/>
    </source>
</evidence>
<dbReference type="InterPro" id="IPR036860">
    <property type="entry name" value="SH2_dom_sf"/>
</dbReference>